<dbReference type="GO" id="GO:0001534">
    <property type="term" value="C:radial spoke"/>
    <property type="evidence" value="ECO:0007669"/>
    <property type="project" value="InterPro"/>
</dbReference>
<dbReference type="EMBL" id="HBGF01036631">
    <property type="protein sequence ID" value="CAD9134927.1"/>
    <property type="molecule type" value="Transcribed_RNA"/>
</dbReference>
<feature type="compositionally biased region" description="Acidic residues" evidence="6">
    <location>
        <begin position="389"/>
        <end position="413"/>
    </location>
</feature>
<sequence>MDADNANINGAAEQAQQQQYAALKAFLMQADAEGRSVYDHLQNCFLDILDENTLDVANRPERLAEFSALLKQQQFAFGDAAAPTAAPPAVDPAVAAHAKQATKLFERPAPEVVTEVQKPTPYTTITTTTVKPKAAPPVPAIVSDAQSWKAAGVGLPARECFHLEQSITKLAMEKGLEDTRFLGKIFGTHGNYLVVTSKRHTEPEEQIFEETNVMPKPPRKKVPVDVQPEPGYKGCNRYTFWVAPDAVSPWVKLPDVTPQQINAARKIKKLFTGNLDAKINAYPVFDGTEREYLRAQLSRILAATFVAPINALEAVTPEEEEEEEEVEEGKAPKPKLAKYVPLTAANKEYAPDEEAGVHALADLEQWTHAEGYIYETGRQTKVPPKPEVEGEEEEEPEEEEDADAEEQKEEEEKELFNPVKKDALYAVIAVPKEPNPEEDEEEDAGGDDGGDGEEGEEGKDPNDPDKPEEDEDIPDDDPLKKKLYPWATRLTNTIFKKHAMCVLRSLRWPGAVAYASQQGKKWGAVYFGNGLKQTDAAFTPTPADPVQKEAADLIEIADATAANEKLVLRGEDPKEADSEDEKEDEEEEEAADE</sequence>
<feature type="compositionally biased region" description="Acidic residues" evidence="6">
    <location>
        <begin position="436"/>
        <end position="457"/>
    </location>
</feature>
<dbReference type="AlphaFoldDB" id="A0A7S1MLG6"/>
<dbReference type="PANTHER" id="PTHR13159">
    <property type="entry name" value="RADIAL SPOKEHEAD-RELATED"/>
    <property type="match status" value="1"/>
</dbReference>
<proteinExistence type="predicted"/>
<dbReference type="PANTHER" id="PTHR13159:SF0">
    <property type="entry name" value="RADIAL SPOKE HEAD 6 HOMOLOG A"/>
    <property type="match status" value="1"/>
</dbReference>
<evidence type="ECO:0000256" key="2">
    <source>
        <dbReference type="ARBA" id="ARBA00022490"/>
    </source>
</evidence>
<evidence type="ECO:0000256" key="4">
    <source>
        <dbReference type="ARBA" id="ARBA00023212"/>
    </source>
</evidence>
<evidence type="ECO:0000256" key="5">
    <source>
        <dbReference type="ARBA" id="ARBA00023273"/>
    </source>
</evidence>
<gene>
    <name evidence="7" type="ORF">NDES1114_LOCUS24537</name>
</gene>
<feature type="compositionally biased region" description="Basic and acidic residues" evidence="6">
    <location>
        <begin position="566"/>
        <end position="576"/>
    </location>
</feature>
<evidence type="ECO:0000256" key="3">
    <source>
        <dbReference type="ARBA" id="ARBA00023069"/>
    </source>
</evidence>
<keyword evidence="5" id="KW-0966">Cell projection</keyword>
<accession>A0A7S1MLG6</accession>
<evidence type="ECO:0000313" key="7">
    <source>
        <dbReference type="EMBL" id="CAD9134927.1"/>
    </source>
</evidence>
<keyword evidence="2" id="KW-0963">Cytoplasm</keyword>
<feature type="region of interest" description="Disordered" evidence="6">
    <location>
        <begin position="561"/>
        <end position="593"/>
    </location>
</feature>
<keyword evidence="4" id="KW-0206">Cytoskeleton</keyword>
<evidence type="ECO:0000256" key="1">
    <source>
        <dbReference type="ARBA" id="ARBA00004430"/>
    </source>
</evidence>
<organism evidence="7">
    <name type="scientific">Neobodo designis</name>
    <name type="common">Flagellated protozoan</name>
    <name type="synonym">Bodo designis</name>
    <dbReference type="NCBI Taxonomy" id="312471"/>
    <lineage>
        <taxon>Eukaryota</taxon>
        <taxon>Discoba</taxon>
        <taxon>Euglenozoa</taxon>
        <taxon>Kinetoplastea</taxon>
        <taxon>Metakinetoplastina</taxon>
        <taxon>Neobodonida</taxon>
        <taxon>Neobodo</taxon>
    </lineage>
</organism>
<dbReference type="GO" id="GO:0035082">
    <property type="term" value="P:axoneme assembly"/>
    <property type="evidence" value="ECO:0007669"/>
    <property type="project" value="TreeGrafter"/>
</dbReference>
<feature type="region of interest" description="Disordered" evidence="6">
    <location>
        <begin position="374"/>
        <end position="484"/>
    </location>
</feature>
<comment type="subcellular location">
    <subcellularLocation>
        <location evidence="1">Cytoplasm</location>
        <location evidence="1">Cytoskeleton</location>
        <location evidence="1">Cilium axoneme</location>
    </subcellularLocation>
</comment>
<feature type="compositionally biased region" description="Acidic residues" evidence="6">
    <location>
        <begin position="466"/>
        <end position="476"/>
    </location>
</feature>
<keyword evidence="3" id="KW-0969">Cilium</keyword>
<dbReference type="Pfam" id="PF04712">
    <property type="entry name" value="Radial_spoke"/>
    <property type="match status" value="1"/>
</dbReference>
<name>A0A7S1MLG6_NEODS</name>
<evidence type="ECO:0000256" key="6">
    <source>
        <dbReference type="SAM" id="MobiDB-lite"/>
    </source>
</evidence>
<protein>
    <recommendedName>
        <fullName evidence="8">Radial spokehead-like protein</fullName>
    </recommendedName>
</protein>
<dbReference type="InterPro" id="IPR006802">
    <property type="entry name" value="Radial_spoke"/>
</dbReference>
<dbReference type="GO" id="GO:0060294">
    <property type="term" value="P:cilium movement involved in cell motility"/>
    <property type="evidence" value="ECO:0007669"/>
    <property type="project" value="InterPro"/>
</dbReference>
<evidence type="ECO:0008006" key="8">
    <source>
        <dbReference type="Google" id="ProtNLM"/>
    </source>
</evidence>
<feature type="compositionally biased region" description="Acidic residues" evidence="6">
    <location>
        <begin position="577"/>
        <end position="593"/>
    </location>
</feature>
<reference evidence="7" key="1">
    <citation type="submission" date="2021-01" db="EMBL/GenBank/DDBJ databases">
        <authorList>
            <person name="Corre E."/>
            <person name="Pelletier E."/>
            <person name="Niang G."/>
            <person name="Scheremetjew M."/>
            <person name="Finn R."/>
            <person name="Kale V."/>
            <person name="Holt S."/>
            <person name="Cochrane G."/>
            <person name="Meng A."/>
            <person name="Brown T."/>
            <person name="Cohen L."/>
        </authorList>
    </citation>
    <scope>NUCLEOTIDE SEQUENCE</scope>
    <source>
        <strain evidence="7">CCAP 1951/1</strain>
    </source>
</reference>